<protein>
    <submittedName>
        <fullName evidence="1">Tetratricopeptide repeat protein 12</fullName>
    </submittedName>
</protein>
<dbReference type="PANTHER" id="PTHR46540:SF1">
    <property type="entry name" value="TETRATRICOPEPTIDE REPEAT PROTEIN 12"/>
    <property type="match status" value="1"/>
</dbReference>
<dbReference type="EMBL" id="JBJKFK010000211">
    <property type="protein sequence ID" value="KAL3318719.1"/>
    <property type="molecule type" value="Genomic_DNA"/>
</dbReference>
<dbReference type="InterPro" id="IPR043195">
    <property type="entry name" value="TTC12"/>
</dbReference>
<evidence type="ECO:0000313" key="1">
    <source>
        <dbReference type="EMBL" id="KAL3318719.1"/>
    </source>
</evidence>
<dbReference type="InterPro" id="IPR016024">
    <property type="entry name" value="ARM-type_fold"/>
</dbReference>
<organism evidence="1 2">
    <name type="scientific">Cichlidogyrus casuarinus</name>
    <dbReference type="NCBI Taxonomy" id="1844966"/>
    <lineage>
        <taxon>Eukaryota</taxon>
        <taxon>Metazoa</taxon>
        <taxon>Spiralia</taxon>
        <taxon>Lophotrochozoa</taxon>
        <taxon>Platyhelminthes</taxon>
        <taxon>Monogenea</taxon>
        <taxon>Monopisthocotylea</taxon>
        <taxon>Dactylogyridea</taxon>
        <taxon>Ancyrocephalidae</taxon>
        <taxon>Cichlidogyrus</taxon>
    </lineage>
</organism>
<dbReference type="SUPFAM" id="SSF48371">
    <property type="entry name" value="ARM repeat"/>
    <property type="match status" value="1"/>
</dbReference>
<dbReference type="AlphaFoldDB" id="A0ABD2QGQ4"/>
<keyword evidence="2" id="KW-1185">Reference proteome</keyword>
<dbReference type="PANTHER" id="PTHR46540">
    <property type="entry name" value="TETRATRICOPEPTIDE REPEAT PROTEIN 12"/>
    <property type="match status" value="1"/>
</dbReference>
<evidence type="ECO:0000313" key="2">
    <source>
        <dbReference type="Proteomes" id="UP001626550"/>
    </source>
</evidence>
<name>A0ABD2QGQ4_9PLAT</name>
<sequence length="350" mass="39065">MLRSREKLLMAIAQRLTDHVPLLPDSEHSAFLVACCRLLHNLSVGASAELDTRFLARVLNGCGAILDAPSHGPELRAICVALVGKLLPNCPPKQICDWCAQKQVKQVSNSNCRQPLISFYDTEEEHSRDLEKDPHDFTVPDRCQLLISCLDHLNAPLLRRSTSGAGQISPRLNKTERQNEAKKSMLLHGSLKALASIVPNVESVRFAIGDERRRCRKLVKLLRARKLEDEEEEESNEEANRSKCLGPATPQHDFILAGNVCLVLMNCIADTPLAEHLLGTNAIQDLLMLIQNSENQCRSNAAILASRLAMANQEHREEIQRLDGWGILNRACGYLHQKPSIASMFAQRRI</sequence>
<proteinExistence type="predicted"/>
<accession>A0ABD2QGQ4</accession>
<dbReference type="Gene3D" id="1.25.10.10">
    <property type="entry name" value="Leucine-rich Repeat Variant"/>
    <property type="match status" value="1"/>
</dbReference>
<gene>
    <name evidence="1" type="primary">TTC12_2</name>
    <name evidence="1" type="ORF">Ciccas_002618</name>
</gene>
<dbReference type="InterPro" id="IPR011989">
    <property type="entry name" value="ARM-like"/>
</dbReference>
<comment type="caution">
    <text evidence="1">The sequence shown here is derived from an EMBL/GenBank/DDBJ whole genome shotgun (WGS) entry which is preliminary data.</text>
</comment>
<dbReference type="Proteomes" id="UP001626550">
    <property type="component" value="Unassembled WGS sequence"/>
</dbReference>
<reference evidence="1 2" key="1">
    <citation type="submission" date="2024-11" db="EMBL/GenBank/DDBJ databases">
        <title>Adaptive evolution of stress response genes in parasites aligns with host niche diversity.</title>
        <authorList>
            <person name="Hahn C."/>
            <person name="Resl P."/>
        </authorList>
    </citation>
    <scope>NUCLEOTIDE SEQUENCE [LARGE SCALE GENOMIC DNA]</scope>
    <source>
        <strain evidence="1">EGGRZ-B1_66</strain>
        <tissue evidence="1">Body</tissue>
    </source>
</reference>